<dbReference type="AlphaFoldDB" id="A0A0P7W614"/>
<keyword evidence="2" id="KW-1003">Cell membrane</keyword>
<organism evidence="9 10">
    <name type="scientific">Roseibaca calidilacus</name>
    <dbReference type="NCBI Taxonomy" id="1666912"/>
    <lineage>
        <taxon>Bacteria</taxon>
        <taxon>Pseudomonadati</taxon>
        <taxon>Pseudomonadota</taxon>
        <taxon>Alphaproteobacteria</taxon>
        <taxon>Rhodobacterales</taxon>
        <taxon>Paracoccaceae</taxon>
        <taxon>Roseinatronobacter</taxon>
    </lineage>
</organism>
<evidence type="ECO:0000256" key="2">
    <source>
        <dbReference type="ARBA" id="ARBA00022475"/>
    </source>
</evidence>
<keyword evidence="4 6" id="KW-1133">Transmembrane helix</keyword>
<evidence type="ECO:0000256" key="1">
    <source>
        <dbReference type="ARBA" id="ARBA00004651"/>
    </source>
</evidence>
<gene>
    <name evidence="8" type="ORF">Ga0058931_0064</name>
    <name evidence="9" type="ORF">HLUCCA05_14320</name>
</gene>
<dbReference type="EMBL" id="FBYC01000001">
    <property type="protein sequence ID" value="CUX79386.1"/>
    <property type="molecule type" value="Genomic_DNA"/>
</dbReference>
<evidence type="ECO:0000313" key="8">
    <source>
        <dbReference type="EMBL" id="CUX79386.1"/>
    </source>
</evidence>
<keyword evidence="5 6" id="KW-0472">Membrane</keyword>
<feature type="transmembrane region" description="Helical" evidence="6">
    <location>
        <begin position="45"/>
        <end position="66"/>
    </location>
</feature>
<feature type="transmembrane region" description="Helical" evidence="6">
    <location>
        <begin position="166"/>
        <end position="185"/>
    </location>
</feature>
<name>A0A0P7W614_9RHOB</name>
<dbReference type="EMBL" id="LJSG01000021">
    <property type="protein sequence ID" value="KPP89508.1"/>
    <property type="molecule type" value="Genomic_DNA"/>
</dbReference>
<dbReference type="STRING" id="1666912.Ga0058931_0064"/>
<keyword evidence="3 6" id="KW-0812">Transmembrane</keyword>
<evidence type="ECO:0000313" key="9">
    <source>
        <dbReference type="EMBL" id="KPP89508.1"/>
    </source>
</evidence>
<dbReference type="GO" id="GO:0005886">
    <property type="term" value="C:plasma membrane"/>
    <property type="evidence" value="ECO:0007669"/>
    <property type="project" value="UniProtKB-SubCell"/>
</dbReference>
<comment type="subcellular location">
    <subcellularLocation>
        <location evidence="1">Cell membrane</location>
        <topology evidence="1">Multi-pass membrane protein</topology>
    </subcellularLocation>
</comment>
<dbReference type="RefSeq" id="WP_072244638.1">
    <property type="nucleotide sequence ID" value="NZ_FBYC01000001.1"/>
</dbReference>
<dbReference type="PANTHER" id="PTHR42709:SF6">
    <property type="entry name" value="UNDECAPRENYL PHOSPHATE TRANSPORTER A"/>
    <property type="match status" value="1"/>
</dbReference>
<sequence length="192" mass="21042">MIQLETLAPLVAEFGLWIVAAAAIIEGPIVTVLSTALARQGLLPLVPLAAILLLGDLVGDLLHYALGRRGLAQMPRAWRRWLGLGPARALQLTRHFGQHGGKTLMLAKLTHSVGAPVLVAAGMARMPVGQFLGWNALASVPKTAALMALGWYAGDAWRQIETWLGRWTWVVLILLVASLALWWLWRKRWPQT</sequence>
<dbReference type="PANTHER" id="PTHR42709">
    <property type="entry name" value="ALKALINE PHOSPHATASE LIKE PROTEIN"/>
    <property type="match status" value="1"/>
</dbReference>
<accession>A0A0P7W614</accession>
<feature type="transmembrane region" description="Helical" evidence="6">
    <location>
        <begin position="132"/>
        <end position="154"/>
    </location>
</feature>
<feature type="domain" description="VTT" evidence="7">
    <location>
        <begin position="41"/>
        <end position="151"/>
    </location>
</feature>
<protein>
    <submittedName>
        <fullName evidence="8 9">Membrane protein</fullName>
    </submittedName>
</protein>
<evidence type="ECO:0000256" key="4">
    <source>
        <dbReference type="ARBA" id="ARBA00022989"/>
    </source>
</evidence>
<dbReference type="Proteomes" id="UP000182045">
    <property type="component" value="Unassembled WGS sequence"/>
</dbReference>
<reference evidence="9 10" key="1">
    <citation type="submission" date="2015-09" db="EMBL/GenBank/DDBJ databases">
        <title>Identification and resolution of microdiversity through metagenomic sequencing of parallel consortia.</title>
        <authorList>
            <person name="Nelson W.C."/>
            <person name="Romine M.F."/>
            <person name="Lindemann S.R."/>
        </authorList>
    </citation>
    <scope>NUCLEOTIDE SEQUENCE [LARGE SCALE GENOMIC DNA]</scope>
    <source>
        <strain evidence="9">HL-91</strain>
    </source>
</reference>
<dbReference type="InterPro" id="IPR032816">
    <property type="entry name" value="VTT_dom"/>
</dbReference>
<evidence type="ECO:0000256" key="6">
    <source>
        <dbReference type="SAM" id="Phobius"/>
    </source>
</evidence>
<evidence type="ECO:0000256" key="5">
    <source>
        <dbReference type="ARBA" id="ARBA00023136"/>
    </source>
</evidence>
<dbReference type="InterPro" id="IPR051311">
    <property type="entry name" value="DedA_domain"/>
</dbReference>
<keyword evidence="11" id="KW-1185">Reference proteome</keyword>
<evidence type="ECO:0000313" key="11">
    <source>
        <dbReference type="Proteomes" id="UP000182045"/>
    </source>
</evidence>
<dbReference type="OrthoDB" id="9780918at2"/>
<evidence type="ECO:0000313" key="10">
    <source>
        <dbReference type="Proteomes" id="UP000050413"/>
    </source>
</evidence>
<evidence type="ECO:0000256" key="3">
    <source>
        <dbReference type="ARBA" id="ARBA00022692"/>
    </source>
</evidence>
<feature type="transmembrane region" description="Helical" evidence="6">
    <location>
        <begin position="7"/>
        <end position="25"/>
    </location>
</feature>
<evidence type="ECO:0000259" key="7">
    <source>
        <dbReference type="Pfam" id="PF09335"/>
    </source>
</evidence>
<proteinExistence type="predicted"/>
<reference evidence="8 11" key="2">
    <citation type="submission" date="2016-01" db="EMBL/GenBank/DDBJ databases">
        <authorList>
            <person name="Varghese N."/>
        </authorList>
    </citation>
    <scope>NUCLEOTIDE SEQUENCE [LARGE SCALE GENOMIC DNA]</scope>
    <source>
        <strain evidence="8 11">HL-91</strain>
    </source>
</reference>
<dbReference type="Proteomes" id="UP000050413">
    <property type="component" value="Unassembled WGS sequence"/>
</dbReference>
<comment type="caution">
    <text evidence="9">The sequence shown here is derived from an EMBL/GenBank/DDBJ whole genome shotgun (WGS) entry which is preliminary data.</text>
</comment>
<dbReference type="Pfam" id="PF09335">
    <property type="entry name" value="VTT_dom"/>
    <property type="match status" value="1"/>
</dbReference>